<dbReference type="AlphaFoldDB" id="A0A923MBU9"/>
<evidence type="ECO:0000313" key="1">
    <source>
        <dbReference type="EMBL" id="MBC5766528.1"/>
    </source>
</evidence>
<reference evidence="1" key="1">
    <citation type="submission" date="2020-08" db="EMBL/GenBank/DDBJ databases">
        <title>Ramlibacter sp. GTP1 16S ribosomal RNA gene genome sequencing and assembly.</title>
        <authorList>
            <person name="Kang M."/>
        </authorList>
    </citation>
    <scope>NUCLEOTIDE SEQUENCE</scope>
    <source>
        <strain evidence="1">GTP1</strain>
    </source>
</reference>
<protein>
    <submittedName>
        <fullName evidence="1">BrnT family toxin</fullName>
    </submittedName>
</protein>
<dbReference type="Gene3D" id="3.10.450.530">
    <property type="entry name" value="Ribonuclease toxin, BrnT, of type II toxin-antitoxin system"/>
    <property type="match status" value="1"/>
</dbReference>
<dbReference type="RefSeq" id="WP_187083020.1">
    <property type="nucleotide sequence ID" value="NZ_JACORU010000007.1"/>
</dbReference>
<dbReference type="Pfam" id="PF04365">
    <property type="entry name" value="BrnT_toxin"/>
    <property type="match status" value="1"/>
</dbReference>
<comment type="caution">
    <text evidence="1">The sequence shown here is derived from an EMBL/GenBank/DDBJ whole genome shotgun (WGS) entry which is preliminary data.</text>
</comment>
<organism evidence="1 2">
    <name type="scientific">Ramlibacter albus</name>
    <dbReference type="NCBI Taxonomy" id="2079448"/>
    <lineage>
        <taxon>Bacteria</taxon>
        <taxon>Pseudomonadati</taxon>
        <taxon>Pseudomonadota</taxon>
        <taxon>Betaproteobacteria</taxon>
        <taxon>Burkholderiales</taxon>
        <taxon>Comamonadaceae</taxon>
        <taxon>Ramlibacter</taxon>
    </lineage>
</organism>
<dbReference type="EMBL" id="JACORU010000007">
    <property type="protein sequence ID" value="MBC5766528.1"/>
    <property type="molecule type" value="Genomic_DNA"/>
</dbReference>
<proteinExistence type="predicted"/>
<evidence type="ECO:0000313" key="2">
    <source>
        <dbReference type="Proteomes" id="UP000596827"/>
    </source>
</evidence>
<dbReference type="InterPro" id="IPR038573">
    <property type="entry name" value="BrnT_sf"/>
</dbReference>
<dbReference type="Proteomes" id="UP000596827">
    <property type="component" value="Unassembled WGS sequence"/>
</dbReference>
<keyword evidence="2" id="KW-1185">Reference proteome</keyword>
<sequence length="89" mass="10388">MITWDEPKRRANLGKHGIDLAELEQVFDLPMVTVDDDSEDYGELRLQSLGMLRDRVVFLVWTPRGDDTAHLISCRYADRQETDEYFQAL</sequence>
<gene>
    <name evidence="1" type="ORF">H8R02_18810</name>
</gene>
<dbReference type="InterPro" id="IPR007460">
    <property type="entry name" value="BrnT_toxin"/>
</dbReference>
<accession>A0A923MBU9</accession>
<name>A0A923MBU9_9BURK</name>